<evidence type="ECO:0000313" key="7">
    <source>
        <dbReference type="Proteomes" id="UP000515570"/>
    </source>
</evidence>
<dbReference type="PROSITE" id="PS51078">
    <property type="entry name" value="ICLR_ED"/>
    <property type="match status" value="1"/>
</dbReference>
<dbReference type="GO" id="GO:0003700">
    <property type="term" value="F:DNA-binding transcription factor activity"/>
    <property type="evidence" value="ECO:0007669"/>
    <property type="project" value="TreeGrafter"/>
</dbReference>
<evidence type="ECO:0000256" key="2">
    <source>
        <dbReference type="ARBA" id="ARBA00023125"/>
    </source>
</evidence>
<name>A0A7G5FEX0_9CORY</name>
<evidence type="ECO:0000259" key="5">
    <source>
        <dbReference type="PROSITE" id="PS51078"/>
    </source>
</evidence>
<proteinExistence type="predicted"/>
<keyword evidence="3" id="KW-0804">Transcription</keyword>
<dbReference type="Proteomes" id="UP000515570">
    <property type="component" value="Chromosome"/>
</dbReference>
<dbReference type="Gene3D" id="3.30.450.40">
    <property type="match status" value="1"/>
</dbReference>
<dbReference type="SUPFAM" id="SSF46785">
    <property type="entry name" value="Winged helix' DNA-binding domain"/>
    <property type="match status" value="1"/>
</dbReference>
<dbReference type="PROSITE" id="PS51077">
    <property type="entry name" value="HTH_ICLR"/>
    <property type="match status" value="1"/>
</dbReference>
<dbReference type="InterPro" id="IPR050707">
    <property type="entry name" value="HTH_MetabolicPath_Reg"/>
</dbReference>
<dbReference type="InterPro" id="IPR005471">
    <property type="entry name" value="Tscrpt_reg_IclR_N"/>
</dbReference>
<keyword evidence="2" id="KW-0238">DNA-binding</keyword>
<dbReference type="AlphaFoldDB" id="A0A7G5FEX0"/>
<dbReference type="SUPFAM" id="SSF55781">
    <property type="entry name" value="GAF domain-like"/>
    <property type="match status" value="1"/>
</dbReference>
<keyword evidence="1" id="KW-0805">Transcription regulation</keyword>
<evidence type="ECO:0000256" key="3">
    <source>
        <dbReference type="ARBA" id="ARBA00023163"/>
    </source>
</evidence>
<dbReference type="GO" id="GO:0003677">
    <property type="term" value="F:DNA binding"/>
    <property type="evidence" value="ECO:0007669"/>
    <property type="project" value="UniProtKB-KW"/>
</dbReference>
<dbReference type="PANTHER" id="PTHR30136:SF39">
    <property type="entry name" value="TRANSCRIPTIONAL REGULATORY PROTEIN"/>
    <property type="match status" value="1"/>
</dbReference>
<evidence type="ECO:0000313" key="6">
    <source>
        <dbReference type="EMBL" id="QMV85161.1"/>
    </source>
</evidence>
<dbReference type="InterPro" id="IPR014757">
    <property type="entry name" value="Tscrpt_reg_IclR_C"/>
</dbReference>
<dbReference type="InterPro" id="IPR036388">
    <property type="entry name" value="WH-like_DNA-bd_sf"/>
</dbReference>
<dbReference type="InterPro" id="IPR029016">
    <property type="entry name" value="GAF-like_dom_sf"/>
</dbReference>
<dbReference type="Gene3D" id="1.10.10.10">
    <property type="entry name" value="Winged helix-like DNA-binding domain superfamily/Winged helix DNA-binding domain"/>
    <property type="match status" value="1"/>
</dbReference>
<dbReference type="SMART" id="SM00346">
    <property type="entry name" value="HTH_ICLR"/>
    <property type="match status" value="1"/>
</dbReference>
<sequence length="237" mass="24960">MEHDSTGDITSGIKVLDRSVLILQAVADGPRSLAQLCEDTGLPRATTHRLATALEAHEFLSRTDDGRWRIGPGLVSLSSGHGDLLIETATPLMHQIMELTGESVQLYRISGNTRLCVATVEPTSGLHNSVPVGSRLSLTAGSAARVFAAFGSDEVRARVLNDAAFTASDLTEVRENGWAVSFSEREAGLASVSVPVFGPGNTIIAALSISGLDARFPRDAGEKWGALLIEAANQLAS</sequence>
<evidence type="ECO:0000256" key="1">
    <source>
        <dbReference type="ARBA" id="ARBA00023015"/>
    </source>
</evidence>
<dbReference type="EMBL" id="CP059833">
    <property type="protein sequence ID" value="QMV85161.1"/>
    <property type="molecule type" value="Genomic_DNA"/>
</dbReference>
<gene>
    <name evidence="6" type="ORF">HW450_12715</name>
</gene>
<feature type="domain" description="HTH iclR-type" evidence="4">
    <location>
        <begin position="13"/>
        <end position="72"/>
    </location>
</feature>
<dbReference type="PANTHER" id="PTHR30136">
    <property type="entry name" value="HELIX-TURN-HELIX TRANSCRIPTIONAL REGULATOR, ICLR FAMILY"/>
    <property type="match status" value="1"/>
</dbReference>
<dbReference type="Pfam" id="PF09339">
    <property type="entry name" value="HTH_IclR"/>
    <property type="match status" value="1"/>
</dbReference>
<dbReference type="GO" id="GO:0045892">
    <property type="term" value="P:negative regulation of DNA-templated transcription"/>
    <property type="evidence" value="ECO:0007669"/>
    <property type="project" value="TreeGrafter"/>
</dbReference>
<dbReference type="Pfam" id="PF01614">
    <property type="entry name" value="IclR_C"/>
    <property type="match status" value="1"/>
</dbReference>
<accession>A0A7G5FEX0</accession>
<feature type="domain" description="IclR-ED" evidence="5">
    <location>
        <begin position="73"/>
        <end position="237"/>
    </location>
</feature>
<dbReference type="InterPro" id="IPR036390">
    <property type="entry name" value="WH_DNA-bd_sf"/>
</dbReference>
<evidence type="ECO:0000259" key="4">
    <source>
        <dbReference type="PROSITE" id="PS51077"/>
    </source>
</evidence>
<keyword evidence="7" id="KW-1185">Reference proteome</keyword>
<reference evidence="6 7" key="1">
    <citation type="submission" date="2020-07" db="EMBL/GenBank/DDBJ databases">
        <title>non toxigenic Corynebacterium sp. nov from a clinical source.</title>
        <authorList>
            <person name="Bernier A.-M."/>
            <person name="Bernard K."/>
        </authorList>
    </citation>
    <scope>NUCLEOTIDE SEQUENCE [LARGE SCALE GENOMIC DNA]</scope>
    <source>
        <strain evidence="7">NML 93-0612</strain>
    </source>
</reference>
<dbReference type="RefSeq" id="WP_182385967.1">
    <property type="nucleotide sequence ID" value="NZ_CP059833.1"/>
</dbReference>
<organism evidence="6 7">
    <name type="scientific">Corynebacterium hindlerae</name>
    <dbReference type="NCBI Taxonomy" id="699041"/>
    <lineage>
        <taxon>Bacteria</taxon>
        <taxon>Bacillati</taxon>
        <taxon>Actinomycetota</taxon>
        <taxon>Actinomycetes</taxon>
        <taxon>Mycobacteriales</taxon>
        <taxon>Corynebacteriaceae</taxon>
        <taxon>Corynebacterium</taxon>
    </lineage>
</organism>
<protein>
    <submittedName>
        <fullName evidence="6">IclR family transcriptional regulator</fullName>
    </submittedName>
</protein>